<comment type="caution">
    <text evidence="1">The sequence shown here is derived from an EMBL/GenBank/DDBJ whole genome shotgun (WGS) entry which is preliminary data.</text>
</comment>
<gene>
    <name evidence="1" type="ORF">IED13_17795</name>
</gene>
<dbReference type="SUPFAM" id="SSF88713">
    <property type="entry name" value="Glycoside hydrolase/deacetylase"/>
    <property type="match status" value="1"/>
</dbReference>
<evidence type="ECO:0000313" key="1">
    <source>
        <dbReference type="EMBL" id="MBD3847557.1"/>
    </source>
</evidence>
<dbReference type="InterPro" id="IPR049591">
    <property type="entry name" value="CE4_u4-like"/>
</dbReference>
<organism evidence="1 2">
    <name type="scientific">Bosea spartocytisi</name>
    <dbReference type="NCBI Taxonomy" id="2773451"/>
    <lineage>
        <taxon>Bacteria</taxon>
        <taxon>Pseudomonadati</taxon>
        <taxon>Pseudomonadota</taxon>
        <taxon>Alphaproteobacteria</taxon>
        <taxon>Hyphomicrobiales</taxon>
        <taxon>Boseaceae</taxon>
        <taxon>Bosea</taxon>
    </lineage>
</organism>
<proteinExistence type="predicted"/>
<dbReference type="RefSeq" id="WP_191124946.1">
    <property type="nucleotide sequence ID" value="NZ_JACXWY010000011.1"/>
</dbReference>
<keyword evidence="2" id="KW-1185">Reference proteome</keyword>
<name>A0A927I1M6_9HYPH</name>
<sequence length="257" mass="27938">MSAALWSPLIEELDHWHAAGRKLRLWLRDDDAVGPSAALDRLATCAERFHVPVLLAVIPMLAETALAGSLRDSPALLPCQHGCWHRNHSPAGAKKSEFGPDRPPEAVDTEIVKASLRLRDVLGEAVLPVFVPPWNRIDPGHAARLPELGFTALSCFRDHRNGPDGGPQLLNTHIDVMDWHGGRIGRNPAGLIAEIADLLMEWRGRPQGPDTLGLLLHHRDHDETAWAFLSDLLALADSHSAVALADPRSLIGRGGTA</sequence>
<dbReference type="AlphaFoldDB" id="A0A927I1M6"/>
<accession>A0A927I1M6</accession>
<dbReference type="Gene3D" id="3.20.20.370">
    <property type="entry name" value="Glycoside hydrolase/deacetylase"/>
    <property type="match status" value="1"/>
</dbReference>
<evidence type="ECO:0000313" key="2">
    <source>
        <dbReference type="Proteomes" id="UP000619295"/>
    </source>
</evidence>
<dbReference type="Proteomes" id="UP000619295">
    <property type="component" value="Unassembled WGS sequence"/>
</dbReference>
<reference evidence="1" key="1">
    <citation type="submission" date="2020-09" db="EMBL/GenBank/DDBJ databases">
        <title>Bosea spartocytisi sp. nov. a root nodule endophyte of Spartocytisus supranubius in the high mountain ecosystem fo the Teide National Park (Canary Islands, Spain).</title>
        <authorList>
            <person name="Pulido-Suarez L."/>
            <person name="Peix A."/>
            <person name="Igual J.M."/>
            <person name="Socas-Perez N."/>
            <person name="Velazquez E."/>
            <person name="Flores-Felix J.D."/>
            <person name="Leon-Barrios M."/>
        </authorList>
    </citation>
    <scope>NUCLEOTIDE SEQUENCE</scope>
    <source>
        <strain evidence="1">SSUT16</strain>
    </source>
</reference>
<protein>
    <submittedName>
        <fullName evidence="1">Polysaccharide deacetylase family protein</fullName>
    </submittedName>
</protein>
<dbReference type="EMBL" id="JACXWY010000011">
    <property type="protein sequence ID" value="MBD3847557.1"/>
    <property type="molecule type" value="Genomic_DNA"/>
</dbReference>
<dbReference type="InterPro" id="IPR011330">
    <property type="entry name" value="Glyco_hydro/deAcase_b/a-brl"/>
</dbReference>
<dbReference type="GO" id="GO:0005975">
    <property type="term" value="P:carbohydrate metabolic process"/>
    <property type="evidence" value="ECO:0007669"/>
    <property type="project" value="InterPro"/>
</dbReference>
<dbReference type="CDD" id="cd10928">
    <property type="entry name" value="CE4_u4"/>
    <property type="match status" value="1"/>
</dbReference>